<evidence type="ECO:0000313" key="3">
    <source>
        <dbReference type="Proteomes" id="UP000323380"/>
    </source>
</evidence>
<dbReference type="InterPro" id="IPR036866">
    <property type="entry name" value="RibonucZ/Hydroxyglut_hydro"/>
</dbReference>
<dbReference type="Proteomes" id="UP000323380">
    <property type="component" value="Unassembled WGS sequence"/>
</dbReference>
<organism evidence="2 3">
    <name type="scientific">Actinomadura chibensis</name>
    <dbReference type="NCBI Taxonomy" id="392828"/>
    <lineage>
        <taxon>Bacteria</taxon>
        <taxon>Bacillati</taxon>
        <taxon>Actinomycetota</taxon>
        <taxon>Actinomycetes</taxon>
        <taxon>Streptosporangiales</taxon>
        <taxon>Thermomonosporaceae</taxon>
        <taxon>Actinomadura</taxon>
    </lineage>
</organism>
<dbReference type="GO" id="GO:0016787">
    <property type="term" value="F:hydrolase activity"/>
    <property type="evidence" value="ECO:0007669"/>
    <property type="project" value="UniProtKB-KW"/>
</dbReference>
<dbReference type="RefSeq" id="WP_067888204.1">
    <property type="nucleotide sequence ID" value="NZ_VSFG01000008.1"/>
</dbReference>
<reference evidence="2 3" key="1">
    <citation type="submission" date="2019-08" db="EMBL/GenBank/DDBJ databases">
        <title>Actinomadura sp. nov. CYP1-5 isolated from mountain soil.</title>
        <authorList>
            <person name="Songsumanus A."/>
            <person name="Kuncharoen N."/>
            <person name="Kudo T."/>
            <person name="Yuki M."/>
            <person name="Igarashi Y."/>
            <person name="Tanasupawat S."/>
        </authorList>
    </citation>
    <scope>NUCLEOTIDE SEQUENCE [LARGE SCALE GENOMIC DNA]</scope>
    <source>
        <strain evidence="2 3">JCM 14158</strain>
    </source>
</reference>
<dbReference type="Gene3D" id="3.60.15.10">
    <property type="entry name" value="Ribonuclease Z/Hydroxyacylglutathione hydrolase-like"/>
    <property type="match status" value="1"/>
</dbReference>
<dbReference type="EMBL" id="VSFG01000008">
    <property type="protein sequence ID" value="TYB42261.1"/>
    <property type="molecule type" value="Genomic_DNA"/>
</dbReference>
<evidence type="ECO:0000259" key="1">
    <source>
        <dbReference type="SMART" id="SM00849"/>
    </source>
</evidence>
<sequence>MRLDASVDLVGGGRLGPGLSNAYDSNVYLLRGDDGGWLVDTGSGLDQEVLLGRVQAALGGRRLRGAVITHAHADHAGGAAGLAARGVAVAAGPRTAELVRDGAPGPLGLTAALRAGIYPSDYRFAPCPDVRATGSADLGPLRALPTPGHSADHTSYLFTAGGTTYACTGDLLFARGRTVLPGAADADVQELRRSLERLRDARPDVLLPGHGTPVMADASWHIEQALAAFDLGRLPTSFT</sequence>
<dbReference type="InterPro" id="IPR050855">
    <property type="entry name" value="NDM-1-like"/>
</dbReference>
<comment type="caution">
    <text evidence="2">The sequence shown here is derived from an EMBL/GenBank/DDBJ whole genome shotgun (WGS) entry which is preliminary data.</text>
</comment>
<keyword evidence="3" id="KW-1185">Reference proteome</keyword>
<dbReference type="PANTHER" id="PTHR42951">
    <property type="entry name" value="METALLO-BETA-LACTAMASE DOMAIN-CONTAINING"/>
    <property type="match status" value="1"/>
</dbReference>
<name>A0A5D0NDF5_9ACTN</name>
<feature type="domain" description="Metallo-beta-lactamase" evidence="1">
    <location>
        <begin position="24"/>
        <end position="210"/>
    </location>
</feature>
<dbReference type="SUPFAM" id="SSF56281">
    <property type="entry name" value="Metallo-hydrolase/oxidoreductase"/>
    <property type="match status" value="1"/>
</dbReference>
<dbReference type="InterPro" id="IPR001279">
    <property type="entry name" value="Metallo-B-lactamas"/>
</dbReference>
<protein>
    <submittedName>
        <fullName evidence="2">MBL fold metallo-hydrolase</fullName>
    </submittedName>
</protein>
<accession>A0A5D0NDF5</accession>
<proteinExistence type="predicted"/>
<dbReference type="Pfam" id="PF00753">
    <property type="entry name" value="Lactamase_B"/>
    <property type="match status" value="1"/>
</dbReference>
<dbReference type="STRING" id="1220554.GCA_001552135_01983"/>
<gene>
    <name evidence="2" type="ORF">FXF69_31040</name>
</gene>
<keyword evidence="2" id="KW-0378">Hydrolase</keyword>
<evidence type="ECO:0000313" key="2">
    <source>
        <dbReference type="EMBL" id="TYB42261.1"/>
    </source>
</evidence>
<dbReference type="SMART" id="SM00849">
    <property type="entry name" value="Lactamase_B"/>
    <property type="match status" value="1"/>
</dbReference>
<dbReference type="AlphaFoldDB" id="A0A5D0NDF5"/>